<dbReference type="STRING" id="930117.SAMN05216225_102012"/>
<gene>
    <name evidence="1" type="ORF">SAMN05216225_102012</name>
</gene>
<dbReference type="Proteomes" id="UP000183988">
    <property type="component" value="Unassembled WGS sequence"/>
</dbReference>
<name>A0A1M5HWT0_9BACI</name>
<proteinExistence type="predicted"/>
<accession>A0A1M5HWT0</accession>
<evidence type="ECO:0000313" key="2">
    <source>
        <dbReference type="Proteomes" id="UP000183988"/>
    </source>
</evidence>
<evidence type="ECO:0000313" key="1">
    <source>
        <dbReference type="EMBL" id="SHG20405.1"/>
    </source>
</evidence>
<organism evidence="1 2">
    <name type="scientific">Ornithinibacillus halophilus</name>
    <dbReference type="NCBI Taxonomy" id="930117"/>
    <lineage>
        <taxon>Bacteria</taxon>
        <taxon>Bacillati</taxon>
        <taxon>Bacillota</taxon>
        <taxon>Bacilli</taxon>
        <taxon>Bacillales</taxon>
        <taxon>Bacillaceae</taxon>
        <taxon>Ornithinibacillus</taxon>
    </lineage>
</organism>
<keyword evidence="2" id="KW-1185">Reference proteome</keyword>
<dbReference type="EMBL" id="FQVW01000020">
    <property type="protein sequence ID" value="SHG20405.1"/>
    <property type="molecule type" value="Genomic_DNA"/>
</dbReference>
<protein>
    <submittedName>
        <fullName evidence="1">Uncharacterized protein</fullName>
    </submittedName>
</protein>
<reference evidence="1 2" key="1">
    <citation type="submission" date="2016-11" db="EMBL/GenBank/DDBJ databases">
        <authorList>
            <person name="Jaros S."/>
            <person name="Januszkiewicz K."/>
            <person name="Wedrychowicz H."/>
        </authorList>
    </citation>
    <scope>NUCLEOTIDE SEQUENCE [LARGE SCALE GENOMIC DNA]</scope>
    <source>
        <strain evidence="1 2">IBRC-M 10683</strain>
    </source>
</reference>
<sequence>MLDHLLTLRSFSKGIDTTSRLPYNPCSLLYGQRDYSSITVQPLLPPLRTARLLLDYRTILSSFSSGIETTPRLPYNPLFLLFRHRDHFSITVQSSLPPLPASKPALDYRRILSSFSSGIETTSRLPYNPLFLLFRHRDSFSITVESSLPSLPAPRLLLDYRRILSPYSSGIDTLSRLP</sequence>
<dbReference type="AlphaFoldDB" id="A0A1M5HWT0"/>